<dbReference type="SUPFAM" id="SSF52047">
    <property type="entry name" value="RNI-like"/>
    <property type="match status" value="1"/>
</dbReference>
<dbReference type="Proteomes" id="UP000266841">
    <property type="component" value="Unassembled WGS sequence"/>
</dbReference>
<evidence type="ECO:0000313" key="5">
    <source>
        <dbReference type="EMBL" id="EJK62024.1"/>
    </source>
</evidence>
<proteinExistence type="predicted"/>
<dbReference type="GO" id="GO:0005829">
    <property type="term" value="C:cytosol"/>
    <property type="evidence" value="ECO:0007669"/>
    <property type="project" value="TreeGrafter"/>
</dbReference>
<name>K0SAP6_THAOC</name>
<gene>
    <name evidence="5" type="ORF">THAOC_17383</name>
</gene>
<dbReference type="Gene3D" id="3.80.10.10">
    <property type="entry name" value="Ribonuclease Inhibitor"/>
    <property type="match status" value="2"/>
</dbReference>
<feature type="non-terminal residue" evidence="5">
    <location>
        <position position="1"/>
    </location>
</feature>
<dbReference type="InterPro" id="IPR032675">
    <property type="entry name" value="LRR_dom_sf"/>
</dbReference>
<keyword evidence="6" id="KW-1185">Reference proteome</keyword>
<feature type="compositionally biased region" description="Low complexity" evidence="4">
    <location>
        <begin position="63"/>
        <end position="74"/>
    </location>
</feature>
<dbReference type="AlphaFoldDB" id="K0SAP6"/>
<keyword evidence="3" id="KW-0677">Repeat</keyword>
<organism evidence="5 6">
    <name type="scientific">Thalassiosira oceanica</name>
    <name type="common">Marine diatom</name>
    <dbReference type="NCBI Taxonomy" id="159749"/>
    <lineage>
        <taxon>Eukaryota</taxon>
        <taxon>Sar</taxon>
        <taxon>Stramenopiles</taxon>
        <taxon>Ochrophyta</taxon>
        <taxon>Bacillariophyta</taxon>
        <taxon>Coscinodiscophyceae</taxon>
        <taxon>Thalassiosirophycidae</taxon>
        <taxon>Thalassiosirales</taxon>
        <taxon>Thalassiosiraceae</taxon>
        <taxon>Thalassiosira</taxon>
    </lineage>
</organism>
<dbReference type="SMART" id="SM00368">
    <property type="entry name" value="LRR_RI"/>
    <property type="match status" value="5"/>
</dbReference>
<feature type="compositionally biased region" description="Low complexity" evidence="4">
    <location>
        <begin position="726"/>
        <end position="741"/>
    </location>
</feature>
<evidence type="ECO:0000256" key="3">
    <source>
        <dbReference type="ARBA" id="ARBA00022737"/>
    </source>
</evidence>
<dbReference type="InterPro" id="IPR027038">
    <property type="entry name" value="RanGap"/>
</dbReference>
<evidence type="ECO:0000256" key="4">
    <source>
        <dbReference type="SAM" id="MobiDB-lite"/>
    </source>
</evidence>
<evidence type="ECO:0000313" key="6">
    <source>
        <dbReference type="Proteomes" id="UP000266841"/>
    </source>
</evidence>
<dbReference type="GO" id="GO:0048471">
    <property type="term" value="C:perinuclear region of cytoplasm"/>
    <property type="evidence" value="ECO:0007669"/>
    <property type="project" value="TreeGrafter"/>
</dbReference>
<dbReference type="GO" id="GO:0005096">
    <property type="term" value="F:GTPase activator activity"/>
    <property type="evidence" value="ECO:0007669"/>
    <property type="project" value="UniProtKB-KW"/>
</dbReference>
<dbReference type="GO" id="GO:0006913">
    <property type="term" value="P:nucleocytoplasmic transport"/>
    <property type="evidence" value="ECO:0007669"/>
    <property type="project" value="TreeGrafter"/>
</dbReference>
<feature type="region of interest" description="Disordered" evidence="4">
    <location>
        <begin position="645"/>
        <end position="689"/>
    </location>
</feature>
<dbReference type="PANTHER" id="PTHR24113:SF12">
    <property type="entry name" value="RAN GTPASE-ACTIVATING PROTEIN 1"/>
    <property type="match status" value="1"/>
</dbReference>
<reference evidence="5 6" key="1">
    <citation type="journal article" date="2012" name="Genome Biol.">
        <title>Genome and low-iron response of an oceanic diatom adapted to chronic iron limitation.</title>
        <authorList>
            <person name="Lommer M."/>
            <person name="Specht M."/>
            <person name="Roy A.S."/>
            <person name="Kraemer L."/>
            <person name="Andreson R."/>
            <person name="Gutowska M.A."/>
            <person name="Wolf J."/>
            <person name="Bergner S.V."/>
            <person name="Schilhabel M.B."/>
            <person name="Klostermeier U.C."/>
            <person name="Beiko R.G."/>
            <person name="Rosenstiel P."/>
            <person name="Hippler M."/>
            <person name="Laroche J."/>
        </authorList>
    </citation>
    <scope>NUCLEOTIDE SEQUENCE [LARGE SCALE GENOMIC DNA]</scope>
    <source>
        <strain evidence="5 6">CCMP1005</strain>
    </source>
</reference>
<sequence>QAGASTKRGRQTKTLPAVTAFALPLCSGPSHSYLKATAGCQRPGPGKGRGSGGRAEDASLEASSTKSKPTQTSPAARSREKTAVGSSHCLASGAANSTAARRPQRCRTLHSFMSSQAVDCNALEAPTTSIEDITDNTYNRDILLRLKNDTQSELWLCRPDLSEYYEDYGLGSSRELDWLGHFAKKSTRLESVGILGYDAFVNCSGQSVDRFLDGLGKCNHIKKMYFAGINDLAEIINKLGSAMKSNNFTHFVVNECHLGVPETTFLFNTFRDMNSLEELCIDCEEGVTNLNDGAMAVCIPSLAACTGMRSLQLNYLNLRSNSCAALRDVFPQMATIRELVLTGNSLDDDCTRLLAQGLSDCKQIQSLFLSENRISDNGLEVLVQSLPTSVDALYLARNDITLARHVQLLIFRVLSIWGNPLCAGGTGVIAASLANPECRLEDLDLSQSNIGDEGTATLAEGMRNNQRLTVMSLENNDITERGWNAFSTILCDASSIDDTYNSNHTLQSLGDCRIPEDVQMMLHLNKDENKCRVAANKILQSHRHLDMRPLLGRELGLLPYVVAFLENFAKSRPDLKLSSIFDFVRAMPMKVTDRVPFGGGGRNTPVLRYGTCRARGELSSLATSVHYRPSTLVLRRARGVVPRTNEVGPDLRERTGSGRAVDRGPFMPRPCRATRQSGEEGVPVGPPLAPPTAAEPLLFLRTRGHDWECPPCGGRTPDRAPPPHPSASQPSAEASELARAAVTRRRTRPTGLTGSTRAGRFGGTASEFLHCPGSVLEAPSPAPCSRGEVGMLCRPRRRVDLAAVATTSTVPRNSAPARVEDPRSRSPPGLDSPVVNAPASHLAPCALSTGAWPVVDIEPAIRRPSRQPSVSSVEAERSRRVGEGGEVVRHVPYNSSVSNQTLLDRQLPPLLLVALDLWHSCEIPLPPIAFPRRF</sequence>
<dbReference type="GO" id="GO:0005634">
    <property type="term" value="C:nucleus"/>
    <property type="evidence" value="ECO:0007669"/>
    <property type="project" value="TreeGrafter"/>
</dbReference>
<dbReference type="PANTHER" id="PTHR24113">
    <property type="entry name" value="RAN GTPASE-ACTIVATING PROTEIN 1"/>
    <property type="match status" value="1"/>
</dbReference>
<feature type="region of interest" description="Disordered" evidence="4">
    <location>
        <begin position="709"/>
        <end position="763"/>
    </location>
</feature>
<dbReference type="EMBL" id="AGNL01019182">
    <property type="protein sequence ID" value="EJK62024.1"/>
    <property type="molecule type" value="Genomic_DNA"/>
</dbReference>
<comment type="caution">
    <text evidence="5">The sequence shown here is derived from an EMBL/GenBank/DDBJ whole genome shotgun (WGS) entry which is preliminary data.</text>
</comment>
<evidence type="ECO:0000256" key="1">
    <source>
        <dbReference type="ARBA" id="ARBA00022468"/>
    </source>
</evidence>
<keyword evidence="2" id="KW-0433">Leucine-rich repeat</keyword>
<evidence type="ECO:0000256" key="2">
    <source>
        <dbReference type="ARBA" id="ARBA00022614"/>
    </source>
</evidence>
<feature type="region of interest" description="Disordered" evidence="4">
    <location>
        <begin position="34"/>
        <end position="96"/>
    </location>
</feature>
<dbReference type="OrthoDB" id="418974at2759"/>
<dbReference type="GO" id="GO:0031267">
    <property type="term" value="F:small GTPase binding"/>
    <property type="evidence" value="ECO:0007669"/>
    <property type="project" value="TreeGrafter"/>
</dbReference>
<keyword evidence="1" id="KW-0343">GTPase activation</keyword>
<dbReference type="eggNOG" id="KOG4308">
    <property type="taxonomic scope" value="Eukaryota"/>
</dbReference>
<accession>K0SAP6</accession>
<feature type="region of interest" description="Disordered" evidence="4">
    <location>
        <begin position="806"/>
        <end position="837"/>
    </location>
</feature>
<feature type="compositionally biased region" description="Basic and acidic residues" evidence="4">
    <location>
        <begin position="649"/>
        <end position="662"/>
    </location>
</feature>
<protein>
    <submittedName>
        <fullName evidence="5">Uncharacterized protein</fullName>
    </submittedName>
</protein>
<feature type="region of interest" description="Disordered" evidence="4">
    <location>
        <begin position="863"/>
        <end position="882"/>
    </location>
</feature>